<keyword evidence="3" id="KW-1185">Reference proteome</keyword>
<comment type="caution">
    <text evidence="2">The sequence shown here is derived from an EMBL/GenBank/DDBJ whole genome shotgun (WGS) entry which is preliminary data.</text>
</comment>
<feature type="region of interest" description="Disordered" evidence="1">
    <location>
        <begin position="15"/>
        <end position="37"/>
    </location>
</feature>
<dbReference type="Proteomes" id="UP000193144">
    <property type="component" value="Unassembled WGS sequence"/>
</dbReference>
<evidence type="ECO:0000256" key="1">
    <source>
        <dbReference type="SAM" id="MobiDB-lite"/>
    </source>
</evidence>
<accession>A0A1Y1ZVZ3</accession>
<evidence type="ECO:0000313" key="2">
    <source>
        <dbReference type="EMBL" id="ORY14439.1"/>
    </source>
</evidence>
<protein>
    <submittedName>
        <fullName evidence="2">Uncharacterized protein</fullName>
    </submittedName>
</protein>
<gene>
    <name evidence="2" type="ORF">BCR34DRAFT_233024</name>
</gene>
<feature type="compositionally biased region" description="Basic and acidic residues" evidence="1">
    <location>
        <begin position="15"/>
        <end position="29"/>
    </location>
</feature>
<dbReference type="AlphaFoldDB" id="A0A1Y1ZVZ3"/>
<dbReference type="EMBL" id="MCFA01000033">
    <property type="protein sequence ID" value="ORY14439.1"/>
    <property type="molecule type" value="Genomic_DNA"/>
</dbReference>
<organism evidence="2 3">
    <name type="scientific">Clohesyomyces aquaticus</name>
    <dbReference type="NCBI Taxonomy" id="1231657"/>
    <lineage>
        <taxon>Eukaryota</taxon>
        <taxon>Fungi</taxon>
        <taxon>Dikarya</taxon>
        <taxon>Ascomycota</taxon>
        <taxon>Pezizomycotina</taxon>
        <taxon>Dothideomycetes</taxon>
        <taxon>Pleosporomycetidae</taxon>
        <taxon>Pleosporales</taxon>
        <taxon>Lindgomycetaceae</taxon>
        <taxon>Clohesyomyces</taxon>
    </lineage>
</organism>
<proteinExistence type="predicted"/>
<reference evidence="2 3" key="1">
    <citation type="submission" date="2016-07" db="EMBL/GenBank/DDBJ databases">
        <title>Pervasive Adenine N6-methylation of Active Genes in Fungi.</title>
        <authorList>
            <consortium name="DOE Joint Genome Institute"/>
            <person name="Mondo S.J."/>
            <person name="Dannebaum R.O."/>
            <person name="Kuo R.C."/>
            <person name="Labutti K."/>
            <person name="Haridas S."/>
            <person name="Kuo A."/>
            <person name="Salamov A."/>
            <person name="Ahrendt S.R."/>
            <person name="Lipzen A."/>
            <person name="Sullivan W."/>
            <person name="Andreopoulos W.B."/>
            <person name="Clum A."/>
            <person name="Lindquist E."/>
            <person name="Daum C."/>
            <person name="Ramamoorthy G.K."/>
            <person name="Gryganskyi A."/>
            <person name="Culley D."/>
            <person name="Magnuson J.K."/>
            <person name="James T.Y."/>
            <person name="O'Malley M.A."/>
            <person name="Stajich J.E."/>
            <person name="Spatafora J.W."/>
            <person name="Visel A."/>
            <person name="Grigoriev I.V."/>
        </authorList>
    </citation>
    <scope>NUCLEOTIDE SEQUENCE [LARGE SCALE GENOMIC DNA]</scope>
    <source>
        <strain evidence="2 3">CBS 115471</strain>
    </source>
</reference>
<name>A0A1Y1ZVZ3_9PLEO</name>
<evidence type="ECO:0000313" key="3">
    <source>
        <dbReference type="Proteomes" id="UP000193144"/>
    </source>
</evidence>
<sequence length="160" mass="17377">MLQLRVVGVSEQCSSEKRYEGHGSHHTTDDSEDGQVHGVGWLGAADSGVNDRRGMGRNGRVAPPLLSGTLCCSKKQLLPIIDQTMNRFRGGGRKRERMRTMTAELVLCSLPTAHCPRPMAHCSLLTAHCTLGPGSRSGLAARCAFCDLYLISRSLVAWQT</sequence>